<evidence type="ECO:0000313" key="9">
    <source>
        <dbReference type="Proteomes" id="UP000234439"/>
    </source>
</evidence>
<dbReference type="InterPro" id="IPR018306">
    <property type="entry name" value="Phage_T5_Orf172_DNA-bd"/>
</dbReference>
<dbReference type="Proteomes" id="UP000196447">
    <property type="component" value="Unassembled WGS sequence"/>
</dbReference>
<comment type="caution">
    <text evidence="5">The sequence shown here is derived from an EMBL/GenBank/DDBJ whole genome shotgun (WGS) entry which is preliminary data.</text>
</comment>
<accession>A0A0C7K6V8</accession>
<dbReference type="Proteomes" id="UP000234439">
    <property type="component" value="Unassembled WGS sequence"/>
</dbReference>
<feature type="domain" description="Bacteriophage T5 Orf172 DNA-binding" evidence="1">
    <location>
        <begin position="15"/>
        <end position="100"/>
    </location>
</feature>
<evidence type="ECO:0000313" key="6">
    <source>
        <dbReference type="EMBL" id="SYH35865.1"/>
    </source>
</evidence>
<evidence type="ECO:0000313" key="12">
    <source>
        <dbReference type="Proteomes" id="UP000259975"/>
    </source>
</evidence>
<organism evidence="5 12">
    <name type="scientific">Klebsiella pneumoniae</name>
    <dbReference type="NCBI Taxonomy" id="573"/>
    <lineage>
        <taxon>Bacteria</taxon>
        <taxon>Pseudomonadati</taxon>
        <taxon>Pseudomonadota</taxon>
        <taxon>Gammaproteobacteria</taxon>
        <taxon>Enterobacterales</taxon>
        <taxon>Enterobacteriaceae</taxon>
        <taxon>Klebsiella/Raoultella group</taxon>
        <taxon>Klebsiella</taxon>
        <taxon>Klebsiella pneumoniae complex</taxon>
    </lineage>
</organism>
<protein>
    <submittedName>
        <fullName evidence="2">GIY-YIG nuclease family protein</fullName>
    </submittedName>
    <submittedName>
        <fullName evidence="5">T5orf172 domain</fullName>
    </submittedName>
</protein>
<evidence type="ECO:0000313" key="8">
    <source>
        <dbReference type="Proteomes" id="UP000196447"/>
    </source>
</evidence>
<evidence type="ECO:0000313" key="5">
    <source>
        <dbReference type="EMBL" id="SXN31566.1"/>
    </source>
</evidence>
<dbReference type="Proteomes" id="UP000259975">
    <property type="component" value="Unassembled WGS sequence"/>
</dbReference>
<dbReference type="SMART" id="SM00974">
    <property type="entry name" value="T5orf172"/>
    <property type="match status" value="1"/>
</dbReference>
<dbReference type="KEGG" id="kpx:PMK1_04660"/>
<evidence type="ECO:0000313" key="11">
    <source>
        <dbReference type="Proteomes" id="UP000258673"/>
    </source>
</evidence>
<evidence type="ECO:0000259" key="1">
    <source>
        <dbReference type="SMART" id="SM00974"/>
    </source>
</evidence>
<evidence type="ECO:0000313" key="2">
    <source>
        <dbReference type="EMBL" id="NGN72903.1"/>
    </source>
</evidence>
<dbReference type="Proteomes" id="UP000258673">
    <property type="component" value="Unassembled WGS sequence"/>
</dbReference>
<dbReference type="RefSeq" id="WP_004180416.1">
    <property type="nucleotide sequence ID" value="NZ_AP021929.1"/>
</dbReference>
<evidence type="ECO:0000313" key="10">
    <source>
        <dbReference type="Proteomes" id="UP000258253"/>
    </source>
</evidence>
<evidence type="ECO:0000313" key="4">
    <source>
        <dbReference type="EMBL" id="PLE26036.1"/>
    </source>
</evidence>
<reference evidence="2 13" key="4">
    <citation type="submission" date="2020-02" db="EMBL/GenBank/DDBJ databases">
        <title>Klebsiella pneumoniae genome sequencing and assembly.</title>
        <authorList>
            <person name="Starkova P.S."/>
            <person name="Sulyan O.S."/>
            <person name="Likholetova D.V."/>
            <person name="Ageevets V.A."/>
            <person name="Lazareva I.V."/>
            <person name="Sopova J.V."/>
            <person name="Sidorenko S.V."/>
        </authorList>
    </citation>
    <scope>NUCLEOTIDE SEQUENCE [LARGE SCALE GENOMIC DNA]</scope>
    <source>
        <strain evidence="2 13">2429</strain>
    </source>
</reference>
<sequence>MNNENTYGYVYILVSDKTPYIKIGGTDYLPEKRCKEINTQPPYCLYAPWRVADYRSVPDWHNVETWLHYLFRDSRVRTIANQKELFNVTPELAAHHLASLDQQPLTTKPKIDRLFHHQGLRDYLVKLFAIAGCEKWRHKEGVWVFSLFPGAHSGWSRYFTLSIHSHEVAFSTRSRDCQIHMLLADELIMDYPDIIQWVTDHKGGFEKPIYKTALSHAQQIWFEGEFEVGLQLLSFPEVQQAVATYWDRALTKYDYSLQAKYHNRMAVEEIFKQLQVQRQRESSAM</sequence>
<reference evidence="3 8" key="2">
    <citation type="submission" date="2017-03" db="EMBL/GenBank/DDBJ databases">
        <authorList>
            <person name="Fouts D."/>
            <person name="Stalin M.J."/>
            <person name="Chen L."/>
            <person name="Wright M."/>
            <person name="Sutton G."/>
            <person name="Nguyen K."/>
            <person name="Vanduin D."/>
            <person name="Rojas L."/>
            <person name="Hujer A."/>
            <person name="Hujer K."/>
            <person name="Bonomo R."/>
            <person name="Kreiswirth B."/>
            <person name="Adams M."/>
        </authorList>
    </citation>
    <scope>NUCLEOTIDE SEQUENCE [LARGE SCALE GENOMIC DNA]</scope>
    <source>
        <strain evidence="3 8">39383</strain>
    </source>
</reference>
<dbReference type="Proteomes" id="UP000479475">
    <property type="component" value="Unassembled WGS sequence"/>
</dbReference>
<dbReference type="Proteomes" id="UP000258253">
    <property type="component" value="Unassembled WGS sequence"/>
</dbReference>
<evidence type="ECO:0000313" key="7">
    <source>
        <dbReference type="EMBL" id="SYR27175.1"/>
    </source>
</evidence>
<dbReference type="Pfam" id="PF10544">
    <property type="entry name" value="T5orf172"/>
    <property type="match status" value="1"/>
</dbReference>
<dbReference type="EMBL" id="NCMJ01000106">
    <property type="protein sequence ID" value="PLE26036.1"/>
    <property type="molecule type" value="Genomic_DNA"/>
</dbReference>
<proteinExistence type="predicted"/>
<evidence type="ECO:0000313" key="13">
    <source>
        <dbReference type="Proteomes" id="UP000479475"/>
    </source>
</evidence>
<dbReference type="EMBL" id="ULCI01000001">
    <property type="protein sequence ID" value="SYR27175.1"/>
    <property type="molecule type" value="Genomic_DNA"/>
</dbReference>
<dbReference type="AlphaFoldDB" id="A0A0C7K6V8"/>
<dbReference type="EMBL" id="NDBK01000050">
    <property type="protein sequence ID" value="OVF73485.1"/>
    <property type="molecule type" value="Genomic_DNA"/>
</dbReference>
<name>A0A0C7K6V8_KLEPN</name>
<evidence type="ECO:0000313" key="3">
    <source>
        <dbReference type="EMBL" id="OVF73485.1"/>
    </source>
</evidence>
<dbReference type="EMBL" id="UKUT01000011">
    <property type="protein sequence ID" value="SYH35865.1"/>
    <property type="molecule type" value="Genomic_DNA"/>
</dbReference>
<dbReference type="EMBL" id="UKGE01000009">
    <property type="protein sequence ID" value="SXN31566.1"/>
    <property type="molecule type" value="Genomic_DNA"/>
</dbReference>
<dbReference type="EMBL" id="JAAKYD010000010">
    <property type="protein sequence ID" value="NGN72903.1"/>
    <property type="molecule type" value="Genomic_DNA"/>
</dbReference>
<reference evidence="10 11" key="3">
    <citation type="submission" date="2018-08" db="EMBL/GenBank/DDBJ databases">
        <authorList>
            <consortium name="Pathogen Informatics"/>
        </authorList>
    </citation>
    <scope>NUCLEOTIDE SEQUENCE [LARGE SCALE GENOMIC DNA]</scope>
    <source>
        <strain evidence="5 12">EuSCAPE_AT029</strain>
        <strain evidence="7 10">EuSCAPE_HU047</strain>
        <strain evidence="6 11">EuSCAPE_IT093</strain>
    </source>
</reference>
<gene>
    <name evidence="3" type="ORF">B5L96_11400</name>
    <name evidence="4" type="ORF">B6I68_18975</name>
    <name evidence="2" type="ORF">G4V31_12245</name>
    <name evidence="5" type="ORF">SAMEA3499901_02595</name>
    <name evidence="6" type="ORF">SAMEA3515122_04273</name>
    <name evidence="7" type="ORF">SAMEA3538828_00353</name>
</gene>
<reference evidence="4 9" key="1">
    <citation type="journal article" date="2017" name="J. Infect. Dis.">
        <title>An Analysis of the Epidemic of Klebsiella pneumoniae Carbapenemase-Producing K. pneumoniae: Convergence of Two Evolutionary Mechanisms Creates the Perfect Storm.</title>
        <authorList>
            <person name="Rojas L.J."/>
            <person name="Weinstock G.M."/>
            <person name="De La Cadena E."/>
            <person name="Diaz L."/>
            <person name="Rios R."/>
            <person name="Hanson B.M."/>
            <person name="Brown J.S."/>
            <person name="Vats P."/>
            <person name="Phillips D.S."/>
            <person name="Nguyen H."/>
            <person name="Hujer K.M."/>
            <person name="Correa A."/>
            <person name="Adams M.D."/>
            <person name="Perez F."/>
            <person name="Sodergren E."/>
            <person name="Narechania A."/>
            <person name="Planet P.J."/>
            <person name="Villegas M.V."/>
            <person name="Bonomo R.A."/>
            <person name="Arias C.A."/>
        </authorList>
    </citation>
    <scope>NUCLEOTIDE SEQUENCE [LARGE SCALE GENOMIC DNA]</scope>
    <source>
        <strain evidence="4 9">COL-Kpn30</strain>
    </source>
</reference>